<sequence>MQTSQHIGRAQDVCPSHDSAPQLSGPTHICRLAYLLLIGGGCGAMEYHQGQTRTVQLVHCRHLGRFHVLSIHPMCHVCRTPFLQWTAGGPYGFMHFVLSTL</sequence>
<dbReference type="Proteomes" id="UP000193411">
    <property type="component" value="Unassembled WGS sequence"/>
</dbReference>
<dbReference type="EMBL" id="MCFL01000034">
    <property type="protein sequence ID" value="ORZ33667.1"/>
    <property type="molecule type" value="Genomic_DNA"/>
</dbReference>
<feature type="non-terminal residue" evidence="2">
    <location>
        <position position="101"/>
    </location>
</feature>
<reference evidence="2 3" key="1">
    <citation type="submission" date="2016-07" db="EMBL/GenBank/DDBJ databases">
        <title>Pervasive Adenine N6-methylation of Active Genes in Fungi.</title>
        <authorList>
            <consortium name="DOE Joint Genome Institute"/>
            <person name="Mondo S.J."/>
            <person name="Dannebaum R.O."/>
            <person name="Kuo R.C."/>
            <person name="Labutti K."/>
            <person name="Haridas S."/>
            <person name="Kuo A."/>
            <person name="Salamov A."/>
            <person name="Ahrendt S.R."/>
            <person name="Lipzen A."/>
            <person name="Sullivan W."/>
            <person name="Andreopoulos W.B."/>
            <person name="Clum A."/>
            <person name="Lindquist E."/>
            <person name="Daum C."/>
            <person name="Ramamoorthy G.K."/>
            <person name="Gryganskyi A."/>
            <person name="Culley D."/>
            <person name="Magnuson J.K."/>
            <person name="James T.Y."/>
            <person name="O'Malley M.A."/>
            <person name="Stajich J.E."/>
            <person name="Spatafora J.W."/>
            <person name="Visel A."/>
            <person name="Grigoriev I.V."/>
        </authorList>
    </citation>
    <scope>NUCLEOTIDE SEQUENCE [LARGE SCALE GENOMIC DNA]</scope>
    <source>
        <strain evidence="2 3">PL171</strain>
    </source>
</reference>
<protein>
    <submittedName>
        <fullName evidence="2">Uncharacterized protein</fullName>
    </submittedName>
</protein>
<accession>A0A1Y2HGE9</accession>
<comment type="caution">
    <text evidence="2">The sequence shown here is derived from an EMBL/GenBank/DDBJ whole genome shotgun (WGS) entry which is preliminary data.</text>
</comment>
<evidence type="ECO:0000313" key="2">
    <source>
        <dbReference type="EMBL" id="ORZ33667.1"/>
    </source>
</evidence>
<gene>
    <name evidence="2" type="ORF">BCR44DRAFT_1437905</name>
</gene>
<feature type="region of interest" description="Disordered" evidence="1">
    <location>
        <begin position="1"/>
        <end position="20"/>
    </location>
</feature>
<dbReference type="AlphaFoldDB" id="A0A1Y2HGE9"/>
<organism evidence="2 3">
    <name type="scientific">Catenaria anguillulae PL171</name>
    <dbReference type="NCBI Taxonomy" id="765915"/>
    <lineage>
        <taxon>Eukaryota</taxon>
        <taxon>Fungi</taxon>
        <taxon>Fungi incertae sedis</taxon>
        <taxon>Blastocladiomycota</taxon>
        <taxon>Blastocladiomycetes</taxon>
        <taxon>Blastocladiales</taxon>
        <taxon>Catenariaceae</taxon>
        <taxon>Catenaria</taxon>
    </lineage>
</organism>
<evidence type="ECO:0000256" key="1">
    <source>
        <dbReference type="SAM" id="MobiDB-lite"/>
    </source>
</evidence>
<evidence type="ECO:0000313" key="3">
    <source>
        <dbReference type="Proteomes" id="UP000193411"/>
    </source>
</evidence>
<name>A0A1Y2HGE9_9FUNG</name>
<proteinExistence type="predicted"/>
<keyword evidence="3" id="KW-1185">Reference proteome</keyword>